<proteinExistence type="predicted"/>
<keyword evidence="1" id="KW-0812">Transmembrane</keyword>
<evidence type="ECO:0000313" key="2">
    <source>
        <dbReference type="EMBL" id="CAH1737369.1"/>
    </source>
</evidence>
<protein>
    <submittedName>
        <fullName evidence="2">Uncharacterized protein</fullName>
    </submittedName>
</protein>
<keyword evidence="1" id="KW-0472">Membrane</keyword>
<reference evidence="2" key="2">
    <citation type="submission" date="2022-10" db="EMBL/GenBank/DDBJ databases">
        <authorList>
            <consortium name="ENA_rothamsted_submissions"/>
            <consortium name="culmorum"/>
            <person name="King R."/>
        </authorList>
    </citation>
    <scope>NUCLEOTIDE SEQUENCE</scope>
</reference>
<gene>
    <name evidence="2" type="ORF">APHIGO_LOCUS10921</name>
</gene>
<dbReference type="Proteomes" id="UP001154329">
    <property type="component" value="Chromosome 4"/>
</dbReference>
<feature type="transmembrane region" description="Helical" evidence="1">
    <location>
        <begin position="100"/>
        <end position="117"/>
    </location>
</feature>
<organism evidence="2 3">
    <name type="scientific">Aphis gossypii</name>
    <name type="common">Cotton aphid</name>
    <dbReference type="NCBI Taxonomy" id="80765"/>
    <lineage>
        <taxon>Eukaryota</taxon>
        <taxon>Metazoa</taxon>
        <taxon>Ecdysozoa</taxon>
        <taxon>Arthropoda</taxon>
        <taxon>Hexapoda</taxon>
        <taxon>Insecta</taxon>
        <taxon>Pterygota</taxon>
        <taxon>Neoptera</taxon>
        <taxon>Paraneoptera</taxon>
        <taxon>Hemiptera</taxon>
        <taxon>Sternorrhyncha</taxon>
        <taxon>Aphidomorpha</taxon>
        <taxon>Aphidoidea</taxon>
        <taxon>Aphididae</taxon>
        <taxon>Aphidini</taxon>
        <taxon>Aphis</taxon>
        <taxon>Aphis</taxon>
    </lineage>
</organism>
<accession>A0A9P0JE46</accession>
<evidence type="ECO:0000256" key="1">
    <source>
        <dbReference type="SAM" id="Phobius"/>
    </source>
</evidence>
<keyword evidence="3" id="KW-1185">Reference proteome</keyword>
<dbReference type="EMBL" id="OU899037">
    <property type="protein sequence ID" value="CAH1737369.1"/>
    <property type="molecule type" value="Genomic_DNA"/>
</dbReference>
<reference evidence="2" key="1">
    <citation type="submission" date="2022-02" db="EMBL/GenBank/DDBJ databases">
        <authorList>
            <person name="King R."/>
        </authorList>
    </citation>
    <scope>NUCLEOTIDE SEQUENCE</scope>
</reference>
<keyword evidence="1" id="KW-1133">Transmembrane helix</keyword>
<evidence type="ECO:0000313" key="3">
    <source>
        <dbReference type="Proteomes" id="UP001154329"/>
    </source>
</evidence>
<name>A0A9P0JE46_APHGO</name>
<dbReference type="AlphaFoldDB" id="A0A9P0JE46"/>
<sequence>MRLQPLWRRTVVVSRERVSLAILDSPSTRLKSNNFARCARALYSHARTHTQINTRTHIHAQILRFTASEYRSLHERACVCVRARESVCVRFLFLGTRARAYNIIIIIIIIYIYRHIVPFRRSSSRVRKLKKKKKIIKK</sequence>